<accession>A0AAW0RBE5</accession>
<name>A0AAW0RBE5_9PEZI</name>
<dbReference type="InterPro" id="IPR011583">
    <property type="entry name" value="Chitinase_II/V-like_cat"/>
</dbReference>
<dbReference type="GO" id="GO:0008843">
    <property type="term" value="F:endochitinase activity"/>
    <property type="evidence" value="ECO:0007669"/>
    <property type="project" value="UniProtKB-EC"/>
</dbReference>
<dbReference type="InterPro" id="IPR036861">
    <property type="entry name" value="Endochitinase-like_sf"/>
</dbReference>
<feature type="domain" description="GH18" evidence="10">
    <location>
        <begin position="559"/>
        <end position="935"/>
    </location>
</feature>
<dbReference type="GO" id="GO:0005975">
    <property type="term" value="P:carbohydrate metabolic process"/>
    <property type="evidence" value="ECO:0007669"/>
    <property type="project" value="InterPro"/>
</dbReference>
<feature type="domain" description="LysM" evidence="9">
    <location>
        <begin position="413"/>
        <end position="461"/>
    </location>
</feature>
<evidence type="ECO:0000259" key="9">
    <source>
        <dbReference type="PROSITE" id="PS51782"/>
    </source>
</evidence>
<evidence type="ECO:0000256" key="2">
    <source>
        <dbReference type="ARBA" id="ARBA00012729"/>
    </source>
</evidence>
<dbReference type="InterPro" id="IPR001223">
    <property type="entry name" value="Glyco_hydro18_cat"/>
</dbReference>
<sequence>MRFFVPISLLPLTAVGVSGQNNTAGTGLFTLDLSPAVDNSTEHEHSLGVTPLAPSTKEQVLRAWATPLIDDCPKLCSIVGPDARNWTHLHHQSDLSRCKAPLLFDFNVQSTVVETFRACAVTAPLLESPDKRSVGTTRVGATAIHQYGLPSTFAFKRNDQPGGNAAPAPSGACGATEQTLELHFSAGPGGALRAIPNSEQALEILSSFLDNNARCGHTLLFSKYEETIVGLYASADVQVKSAVALATGMFKSNIQNGSRVMQSCDANSENPFRIGLFVVEKEADFKLAHKAVKMWSSGDCVTDAAGSTKSLAEVGILGSSQSSAPSNSSELQMNSTATTSRLIPRAECRAIQVQENDSCAALSSRCEIRGKDFLKYNTKSNLCATLMPKQWVCCSAGDLPDKTPQPQADGTCATHRVGDNDGCWAIADNAGIKVKDIENYNTKTWGWAGCDRLQPGQIICMSKGNTPMPNQLDDVVCGPQKVGTQKPSGSFDGFDLAKLNPCPLKACCSGWGYCGTTEEFCVESPADTGAPGAFKKGTNGCISNCGTDIVNNDHRPAEFKRIGYFQGYNQDRICLRMDATEFEDIGMDQITHIHFAFAGLTSDFDIRIADNIQPQFEQFIKSKTAKKKIISIGGWAESTDAATYQRYRDAVAPANREKFASNVLRFLDDHPDLEGVDFDWEYPGASDQGVPASDPIDAMYYFRFLTIMREKLGTGKRSLSVALPASFWYLRPFPVEQMAKVLDYFIYMTYDLHGQWDYGNKYANPGCATGNCLRSHVNITETRNALVMLTKAGVPAEKIVVGISSYGRSFRMKDPSCTGASCLFTGSRTISDAEPGFCTDTGGYISNAELDEIFLLAQEGREGYSAKQWHDHATNSDIMTYGTRGKGMTDWVAYMNDLTKETRTEWIEDLNFGGTSDWAVDLSQWFRGTEEDKQSHEKGNSDHLECDSNMFPSSLEELDEDLSYIEPQCRSMALMHVLLEDLDVSISEYEKVSKDKDYQDRMWWYADWLKDGIDTKLDEFMSTTGGEGLKYMDCKWSSKKSSGEGPCTEVKLTWDLGPNAGQRIVHFTMRDEKGFYKALEEKAGINRDWIFWAEQHNVPDYCPPCSKIRPIQCGPECQNNGYMRFNFPRRKRNKDEIVIPDPKLVVDAAIPSTEDLLFTMLGTYTSMRMDNLDAEETDVSTAFSMPILMMKDATTSIKAILEIGKEHKVTHTRDLVLDILNIVFAVIPFAGAAASALGGAARIAQVAAIVGELGAGSLSIVDVVDNPASAPFAILGILVGATGLRGGKPPRQAFRDAADIRRKLGDRLPDNFSPEIIRRDAIVQKAVKACAIP</sequence>
<comment type="similarity">
    <text evidence="1">Belongs to the glycosyl hydrolase 18 family. Chitinase class V subfamily.</text>
</comment>
<comment type="caution">
    <text evidence="6">Lacks conserved residue(s) required for the propagation of feature annotation.</text>
</comment>
<dbReference type="Gene3D" id="3.10.50.10">
    <property type="match status" value="1"/>
</dbReference>
<dbReference type="InterPro" id="IPR017853">
    <property type="entry name" value="GH"/>
</dbReference>
<dbReference type="Gene3D" id="3.30.60.10">
    <property type="entry name" value="Endochitinase-like"/>
    <property type="match status" value="1"/>
</dbReference>
<keyword evidence="3 6" id="KW-0147">Chitin-binding</keyword>
<feature type="chain" id="PRO_5043530603" description="chitinase" evidence="7">
    <location>
        <begin position="20"/>
        <end position="1333"/>
    </location>
</feature>
<dbReference type="SUPFAM" id="SSF54556">
    <property type="entry name" value="Chitinase insertion domain"/>
    <property type="match status" value="1"/>
</dbReference>
<evidence type="ECO:0000256" key="3">
    <source>
        <dbReference type="ARBA" id="ARBA00022669"/>
    </source>
</evidence>
<keyword evidence="5" id="KW-0378">Hydrolase</keyword>
<dbReference type="SMART" id="SM00636">
    <property type="entry name" value="Glyco_18"/>
    <property type="match status" value="1"/>
</dbReference>
<dbReference type="PROSITE" id="PS51782">
    <property type="entry name" value="LYSM"/>
    <property type="match status" value="2"/>
</dbReference>
<dbReference type="InterPro" id="IPR001002">
    <property type="entry name" value="Chitin-bd_1"/>
</dbReference>
<evidence type="ECO:0000313" key="11">
    <source>
        <dbReference type="EMBL" id="KAK8132191.1"/>
    </source>
</evidence>
<dbReference type="PANTHER" id="PTHR47700:SF2">
    <property type="entry name" value="CHITINASE"/>
    <property type="match status" value="1"/>
</dbReference>
<dbReference type="Gene3D" id="3.10.350.10">
    <property type="entry name" value="LysM domain"/>
    <property type="match status" value="2"/>
</dbReference>
<evidence type="ECO:0000256" key="6">
    <source>
        <dbReference type="PROSITE-ProRule" id="PRU00261"/>
    </source>
</evidence>
<dbReference type="CDD" id="cd00035">
    <property type="entry name" value="ChtBD1"/>
    <property type="match status" value="1"/>
</dbReference>
<dbReference type="Pfam" id="PF01476">
    <property type="entry name" value="LysM"/>
    <property type="match status" value="1"/>
</dbReference>
<evidence type="ECO:0000313" key="12">
    <source>
        <dbReference type="Proteomes" id="UP001392437"/>
    </source>
</evidence>
<dbReference type="PROSITE" id="PS50941">
    <property type="entry name" value="CHIT_BIND_I_2"/>
    <property type="match status" value="1"/>
</dbReference>
<evidence type="ECO:0000259" key="10">
    <source>
        <dbReference type="PROSITE" id="PS51910"/>
    </source>
</evidence>
<evidence type="ECO:0000256" key="5">
    <source>
        <dbReference type="ARBA" id="ARBA00023295"/>
    </source>
</evidence>
<dbReference type="EC" id="3.2.1.14" evidence="2"/>
<dbReference type="InterPro" id="IPR036779">
    <property type="entry name" value="LysM_dom_sf"/>
</dbReference>
<keyword evidence="7" id="KW-0732">Signal</keyword>
<feature type="disulfide bond" evidence="6">
    <location>
        <begin position="507"/>
        <end position="521"/>
    </location>
</feature>
<keyword evidence="5" id="KW-0326">Glycosidase</keyword>
<dbReference type="PROSITE" id="PS00026">
    <property type="entry name" value="CHIT_BIND_I_1"/>
    <property type="match status" value="1"/>
</dbReference>
<dbReference type="PANTHER" id="PTHR47700">
    <property type="entry name" value="V CHITINASE, PUTATIVE (AFU_ORTHOLOGUE AFUA_6G13720)-RELATED"/>
    <property type="match status" value="1"/>
</dbReference>
<dbReference type="Pfam" id="PF00704">
    <property type="entry name" value="Glyco_hydro_18"/>
    <property type="match status" value="1"/>
</dbReference>
<dbReference type="InterPro" id="IPR018392">
    <property type="entry name" value="LysM"/>
</dbReference>
<evidence type="ECO:0000259" key="8">
    <source>
        <dbReference type="PROSITE" id="PS50941"/>
    </source>
</evidence>
<feature type="disulfide bond" evidence="6">
    <location>
        <begin position="502"/>
        <end position="514"/>
    </location>
</feature>
<dbReference type="SMART" id="SM00257">
    <property type="entry name" value="LysM"/>
    <property type="match status" value="2"/>
</dbReference>
<feature type="signal peptide" evidence="7">
    <location>
        <begin position="1"/>
        <end position="19"/>
    </location>
</feature>
<keyword evidence="6" id="KW-1015">Disulfide bond</keyword>
<dbReference type="Pfam" id="PF00187">
    <property type="entry name" value="Chitin_bind_1"/>
    <property type="match status" value="1"/>
</dbReference>
<dbReference type="SUPFAM" id="SSF54106">
    <property type="entry name" value="LysM domain"/>
    <property type="match status" value="1"/>
</dbReference>
<dbReference type="Proteomes" id="UP001392437">
    <property type="component" value="Unassembled WGS sequence"/>
</dbReference>
<dbReference type="InterPro" id="IPR053214">
    <property type="entry name" value="LysM12-like"/>
</dbReference>
<dbReference type="PROSITE" id="PS51910">
    <property type="entry name" value="GH18_2"/>
    <property type="match status" value="1"/>
</dbReference>
<dbReference type="SMART" id="SM00270">
    <property type="entry name" value="ChtBD1"/>
    <property type="match status" value="1"/>
</dbReference>
<dbReference type="InterPro" id="IPR018371">
    <property type="entry name" value="Chitin-binding_1_CS"/>
</dbReference>
<dbReference type="SUPFAM" id="SSF57016">
    <property type="entry name" value="Plant lectins/antimicrobial peptides"/>
    <property type="match status" value="1"/>
</dbReference>
<organism evidence="11 12">
    <name type="scientific">Apiospora kogelbergensis</name>
    <dbReference type="NCBI Taxonomy" id="1337665"/>
    <lineage>
        <taxon>Eukaryota</taxon>
        <taxon>Fungi</taxon>
        <taxon>Dikarya</taxon>
        <taxon>Ascomycota</taxon>
        <taxon>Pezizomycotina</taxon>
        <taxon>Sordariomycetes</taxon>
        <taxon>Xylariomycetidae</taxon>
        <taxon>Amphisphaeriales</taxon>
        <taxon>Apiosporaceae</taxon>
        <taxon>Apiospora</taxon>
    </lineage>
</organism>
<comment type="caution">
    <text evidence="11">The sequence shown here is derived from an EMBL/GenBank/DDBJ whole genome shotgun (WGS) entry which is preliminary data.</text>
</comment>
<gene>
    <name evidence="11" type="ORF">PG999_000364</name>
</gene>
<dbReference type="EMBL" id="JAQQWP010000001">
    <property type="protein sequence ID" value="KAK8132191.1"/>
    <property type="molecule type" value="Genomic_DNA"/>
</dbReference>
<feature type="domain" description="LysM" evidence="9">
    <location>
        <begin position="349"/>
        <end position="394"/>
    </location>
</feature>
<protein>
    <recommendedName>
        <fullName evidence="2">chitinase</fullName>
        <ecNumber evidence="2">3.2.1.14</ecNumber>
    </recommendedName>
</protein>
<evidence type="ECO:0000256" key="7">
    <source>
        <dbReference type="SAM" id="SignalP"/>
    </source>
</evidence>
<feature type="disulfide bond" evidence="6">
    <location>
        <begin position="541"/>
        <end position="545"/>
    </location>
</feature>
<proteinExistence type="inferred from homology"/>
<dbReference type="GO" id="GO:0008061">
    <property type="term" value="F:chitin binding"/>
    <property type="evidence" value="ECO:0007669"/>
    <property type="project" value="UniProtKB-UniRule"/>
</dbReference>
<dbReference type="SUPFAM" id="SSF51445">
    <property type="entry name" value="(Trans)glycosidases"/>
    <property type="match status" value="1"/>
</dbReference>
<keyword evidence="4" id="KW-0843">Virulence</keyword>
<dbReference type="CDD" id="cd02878">
    <property type="entry name" value="GH18_zymocin_alpha"/>
    <property type="match status" value="1"/>
</dbReference>
<evidence type="ECO:0000256" key="4">
    <source>
        <dbReference type="ARBA" id="ARBA00023026"/>
    </source>
</evidence>
<feature type="domain" description="Chitin-binding type-1" evidence="8">
    <location>
        <begin position="474"/>
        <end position="547"/>
    </location>
</feature>
<evidence type="ECO:0000256" key="1">
    <source>
        <dbReference type="ARBA" id="ARBA00008682"/>
    </source>
</evidence>
<dbReference type="InterPro" id="IPR029070">
    <property type="entry name" value="Chitinase_insertion_sf"/>
</dbReference>
<dbReference type="CDD" id="cd00118">
    <property type="entry name" value="LysM"/>
    <property type="match status" value="1"/>
</dbReference>
<reference evidence="11 12" key="1">
    <citation type="submission" date="2023-01" db="EMBL/GenBank/DDBJ databases">
        <title>Analysis of 21 Apiospora genomes using comparative genomics revels a genus with tremendous synthesis potential of carbohydrate active enzymes and secondary metabolites.</title>
        <authorList>
            <person name="Sorensen T."/>
        </authorList>
    </citation>
    <scope>NUCLEOTIDE SEQUENCE [LARGE SCALE GENOMIC DNA]</scope>
    <source>
        <strain evidence="11 12">CBS 117206</strain>
    </source>
</reference>
<keyword evidence="12" id="KW-1185">Reference proteome</keyword>
<dbReference type="Gene3D" id="3.20.20.80">
    <property type="entry name" value="Glycosidases"/>
    <property type="match status" value="1"/>
</dbReference>